<dbReference type="Gene3D" id="1.10.150.60">
    <property type="entry name" value="ARID DNA-binding domain"/>
    <property type="match status" value="1"/>
</dbReference>
<keyword evidence="2" id="KW-0804">Transcription</keyword>
<evidence type="ECO:0000313" key="8">
    <source>
        <dbReference type="Proteomes" id="UP000837801"/>
    </source>
</evidence>
<sequence>MNDNFWFNDNAFSNNQPNNGGNNNNEEDFLSNLFDGPMQQQSQQQPQQPAQHQQQQPQAPAQQLAPQMLDVNPMEMGGGGGQNMNPQMFLRQQQQQQQSPQHQQGSQQHTPQSQSQQQVPIHQQMGQQGNVQGPRANQSIEQNKRDQILKMKQQIMQQQMLAAQKQKQQQHQQQQQQHQQQQQQNQQQQQQQQLQEQLRLQQQQIQQNIPQQVHSPSVIQQSPQLSNMKINQFQRAQAAMRLKNMERQESAGPIGSNASARSAVPTPQQSSQPFSPVAMNTPQQQQAHTPQQIGIDAQKQGSSPPQLAQFQIELFLSTLYDFMTRRGTPITQAPVINNKKVNLFFLYFMCQKLGGSQQLLRNLPDGARQQSPWALICQKLGLFENVDEQNATVKSKIIREVYNCFMQLLLPYEQYTNTPDGHKDIQQRKIQFQKQIAKKMQQQQAQQIQQQQQQQPAAPIPQPSQVQPQIPAHVSAHNSPLINSQTPQHIQSPAANNFTPNNILPNSVNSPMGQSQAPTPQQRKLSRISNNNTSSHNSPVLVQTKSRAGSAVNTPPVQPTVSLAPTPAAIPEDKKEPNAIRSYLPIRRPIETHAGYDIRALSQVAGEIEITKPVYLFAPELGSVNIHALIMSLKTFTGVGNSEVSSALNTLLVTTSDANLVFKISDCPELLDTLSVLGLKVLDVIMEGDKKGKKRTREVYESGVKLSSNSNIEDIFNRYVKQKRGAEDDDEELVEEDIEFVVNSLTGEVIVDEDENGEEDSGEDDDEEEEQLFSPTNESSYSTTSGDLDEDSSSTFGLSDYMSSLLAFRKENKYHFSKIQTKSANDDKIMFVDQLITITMILRNISFGDSNKILMSSNSNFKDLLFKIVKSVASQPDYFVFNRKILCLLKDCLLILNKIAFTMELRSLEETFLVFLLTTSFGPKIEDDESIPYANLEVYSYMSFGIDTFTKLLVREPHNRSLLQAVLNGSLSVSSSASIIGSTGGIGNVAPLNITTEDQEETARLIKLYLGERDQDKYSSGILLTRSFQFFISVIPFQFNNFELSKFLLLRSPTISQALFGTKIIIDMVSNSGSAAGTEIDSDNTLRLLPSKWIFDHKELILSNLLRVCLNVVGDTAKIPRHTDEHKILSLVILRALIMINSLVSDLVVVKSELDQGEGNLKECAKSTTEFKEKLSQIKEIARIIPDKNLSLEALLNPGIDPDVGKEVIRLMGMMNELFKEEK</sequence>
<feature type="compositionally biased region" description="Polar residues" evidence="5">
    <location>
        <begin position="476"/>
        <end position="563"/>
    </location>
</feature>
<dbReference type="PANTHER" id="PTHR13964">
    <property type="entry name" value="RBP-RELATED"/>
    <property type="match status" value="1"/>
</dbReference>
<feature type="region of interest" description="Disordered" evidence="5">
    <location>
        <begin position="91"/>
        <end position="139"/>
    </location>
</feature>
<accession>A0A9P0VVI1</accession>
<feature type="compositionally biased region" description="Polar residues" evidence="5">
    <location>
        <begin position="125"/>
        <end position="139"/>
    </location>
</feature>
<dbReference type="InterPro" id="IPR036431">
    <property type="entry name" value="ARID_dom_sf"/>
</dbReference>
<keyword evidence="8" id="KW-1185">Reference proteome</keyword>
<feature type="region of interest" description="Disordered" evidence="5">
    <location>
        <begin position="1"/>
        <end position="63"/>
    </location>
</feature>
<dbReference type="EMBL" id="CAKXYY010000001">
    <property type="protein sequence ID" value="CAH2350308.1"/>
    <property type="molecule type" value="Genomic_DNA"/>
</dbReference>
<evidence type="ECO:0000256" key="5">
    <source>
        <dbReference type="SAM" id="MobiDB-lite"/>
    </source>
</evidence>
<evidence type="ECO:0000313" key="7">
    <source>
        <dbReference type="EMBL" id="CAH2350308.1"/>
    </source>
</evidence>
<reference evidence="7" key="1">
    <citation type="submission" date="2022-03" db="EMBL/GenBank/DDBJ databases">
        <authorList>
            <person name="Legras J.-L."/>
            <person name="Devillers H."/>
            <person name="Grondin C."/>
        </authorList>
    </citation>
    <scope>NUCLEOTIDE SEQUENCE</scope>
    <source>
        <strain evidence="7">CLIB 1423</strain>
    </source>
</reference>
<name>A0A9P0VVI1_9ASCO</name>
<feature type="region of interest" description="Disordered" evidence="5">
    <location>
        <begin position="245"/>
        <end position="303"/>
    </location>
</feature>
<feature type="compositionally biased region" description="Polar residues" evidence="5">
    <location>
        <begin position="1"/>
        <end position="13"/>
    </location>
</feature>
<dbReference type="AlphaFoldDB" id="A0A9P0VVI1"/>
<feature type="region of interest" description="Disordered" evidence="5">
    <location>
        <begin position="443"/>
        <end position="573"/>
    </location>
</feature>
<feature type="compositionally biased region" description="Low complexity" evidence="5">
    <location>
        <begin position="267"/>
        <end position="292"/>
    </location>
</feature>
<evidence type="ECO:0000259" key="6">
    <source>
        <dbReference type="PROSITE" id="PS51011"/>
    </source>
</evidence>
<dbReference type="GO" id="GO:0000976">
    <property type="term" value="F:transcription cis-regulatory region binding"/>
    <property type="evidence" value="ECO:0007669"/>
    <property type="project" value="TreeGrafter"/>
</dbReference>
<comment type="caution">
    <text evidence="7">The sequence shown here is derived from an EMBL/GenBank/DDBJ whole genome shotgun (WGS) entry which is preliminary data.</text>
</comment>
<dbReference type="PANTHER" id="PTHR13964:SF27">
    <property type="entry name" value="HAT-TRICK, ISOFORM D"/>
    <property type="match status" value="1"/>
</dbReference>
<feature type="compositionally biased region" description="Low complexity" evidence="5">
    <location>
        <begin position="14"/>
        <end position="24"/>
    </location>
</feature>
<dbReference type="Proteomes" id="UP000837801">
    <property type="component" value="Unassembled WGS sequence"/>
</dbReference>
<evidence type="ECO:0000256" key="1">
    <source>
        <dbReference type="ARBA" id="ARBA00023015"/>
    </source>
</evidence>
<gene>
    <name evidence="7" type="ORF">CLIB1423_01S07162</name>
</gene>
<dbReference type="CDD" id="cd16871">
    <property type="entry name" value="ARID_Swi1p-like"/>
    <property type="match status" value="1"/>
</dbReference>
<dbReference type="OrthoDB" id="1938591at2759"/>
<dbReference type="GO" id="GO:0006357">
    <property type="term" value="P:regulation of transcription by RNA polymerase II"/>
    <property type="evidence" value="ECO:0007669"/>
    <property type="project" value="TreeGrafter"/>
</dbReference>
<feature type="compositionally biased region" description="Low complexity" evidence="5">
    <location>
        <begin position="39"/>
        <end position="63"/>
    </location>
</feature>
<dbReference type="PROSITE" id="PS51011">
    <property type="entry name" value="ARID"/>
    <property type="match status" value="1"/>
</dbReference>
<feature type="compositionally biased region" description="Acidic residues" evidence="5">
    <location>
        <begin position="751"/>
        <end position="771"/>
    </location>
</feature>
<protein>
    <recommendedName>
        <fullName evidence="6">ARID domain-containing protein</fullName>
    </recommendedName>
</protein>
<dbReference type="SMART" id="SM00501">
    <property type="entry name" value="BRIGHT"/>
    <property type="match status" value="1"/>
</dbReference>
<feature type="domain" description="ARID" evidence="6">
    <location>
        <begin position="309"/>
        <end position="417"/>
    </location>
</feature>
<proteinExistence type="predicted"/>
<organism evidence="7 8">
    <name type="scientific">[Candida] railenensis</name>
    <dbReference type="NCBI Taxonomy" id="45579"/>
    <lineage>
        <taxon>Eukaryota</taxon>
        <taxon>Fungi</taxon>
        <taxon>Dikarya</taxon>
        <taxon>Ascomycota</taxon>
        <taxon>Saccharomycotina</taxon>
        <taxon>Pichiomycetes</taxon>
        <taxon>Debaryomycetaceae</taxon>
        <taxon>Kurtzmaniella</taxon>
    </lineage>
</organism>
<evidence type="ECO:0000256" key="4">
    <source>
        <dbReference type="SAM" id="Coils"/>
    </source>
</evidence>
<feature type="region of interest" description="Disordered" evidence="5">
    <location>
        <begin position="751"/>
        <end position="791"/>
    </location>
</feature>
<feature type="compositionally biased region" description="Polar residues" evidence="5">
    <location>
        <begin position="773"/>
        <end position="786"/>
    </location>
</feature>
<keyword evidence="3" id="KW-0539">Nucleus</keyword>
<evidence type="ECO:0000256" key="2">
    <source>
        <dbReference type="ARBA" id="ARBA00023163"/>
    </source>
</evidence>
<keyword evidence="1" id="KW-0805">Transcription regulation</keyword>
<evidence type="ECO:0000256" key="3">
    <source>
        <dbReference type="ARBA" id="ARBA00023242"/>
    </source>
</evidence>
<keyword evidence="4" id="KW-0175">Coiled coil</keyword>
<dbReference type="InterPro" id="IPR051232">
    <property type="entry name" value="ARID/SWI1_ChromRemod"/>
</dbReference>
<feature type="compositionally biased region" description="Low complexity" evidence="5">
    <location>
        <begin position="91"/>
        <end position="124"/>
    </location>
</feature>
<dbReference type="InterPro" id="IPR001606">
    <property type="entry name" value="ARID_dom"/>
</dbReference>
<dbReference type="SMART" id="SM01014">
    <property type="entry name" value="ARID"/>
    <property type="match status" value="1"/>
</dbReference>
<feature type="coiled-coil region" evidence="4">
    <location>
        <begin position="161"/>
        <end position="204"/>
    </location>
</feature>
<feature type="compositionally biased region" description="Low complexity" evidence="5">
    <location>
        <begin position="443"/>
        <end position="472"/>
    </location>
</feature>
<dbReference type="GO" id="GO:0016514">
    <property type="term" value="C:SWI/SNF complex"/>
    <property type="evidence" value="ECO:0007669"/>
    <property type="project" value="TreeGrafter"/>
</dbReference>
<dbReference type="SUPFAM" id="SSF46774">
    <property type="entry name" value="ARID-like"/>
    <property type="match status" value="1"/>
</dbReference>
<dbReference type="Pfam" id="PF01388">
    <property type="entry name" value="ARID"/>
    <property type="match status" value="1"/>
</dbReference>